<dbReference type="Gene3D" id="3.20.20.140">
    <property type="entry name" value="Metal-dependent hydrolases"/>
    <property type="match status" value="1"/>
</dbReference>
<dbReference type="Pfam" id="PF01026">
    <property type="entry name" value="TatD_DNase"/>
    <property type="match status" value="1"/>
</dbReference>
<keyword evidence="2" id="KW-0479">Metal-binding</keyword>
<dbReference type="InterPro" id="IPR001130">
    <property type="entry name" value="TatD-like"/>
</dbReference>
<dbReference type="InterPro" id="IPR032466">
    <property type="entry name" value="Metal_Hydrolase"/>
</dbReference>
<evidence type="ECO:0000313" key="4">
    <source>
        <dbReference type="Proteomes" id="UP000317369"/>
    </source>
</evidence>
<dbReference type="EC" id="3.1.21.-" evidence="3"/>
<feature type="binding site" evidence="2">
    <location>
        <position position="9"/>
    </location>
    <ligand>
        <name>a divalent metal cation</name>
        <dbReference type="ChEBI" id="CHEBI:60240"/>
        <label>1</label>
    </ligand>
</feature>
<dbReference type="GO" id="GO:0016788">
    <property type="term" value="F:hydrolase activity, acting on ester bonds"/>
    <property type="evidence" value="ECO:0007669"/>
    <property type="project" value="InterPro"/>
</dbReference>
<dbReference type="Proteomes" id="UP000317369">
    <property type="component" value="Chromosome"/>
</dbReference>
<accession>A0A517YXY6</accession>
<reference evidence="3 4" key="1">
    <citation type="submission" date="2019-02" db="EMBL/GenBank/DDBJ databases">
        <title>Deep-cultivation of Planctomycetes and their phenomic and genomic characterization uncovers novel biology.</title>
        <authorList>
            <person name="Wiegand S."/>
            <person name="Jogler M."/>
            <person name="Boedeker C."/>
            <person name="Pinto D."/>
            <person name="Vollmers J."/>
            <person name="Rivas-Marin E."/>
            <person name="Kohn T."/>
            <person name="Peeters S.H."/>
            <person name="Heuer A."/>
            <person name="Rast P."/>
            <person name="Oberbeckmann S."/>
            <person name="Bunk B."/>
            <person name="Jeske O."/>
            <person name="Meyerdierks A."/>
            <person name="Storesund J.E."/>
            <person name="Kallscheuer N."/>
            <person name="Luecker S."/>
            <person name="Lage O.M."/>
            <person name="Pohl T."/>
            <person name="Merkel B.J."/>
            <person name="Hornburger P."/>
            <person name="Mueller R.-W."/>
            <person name="Bruemmer F."/>
            <person name="Labrenz M."/>
            <person name="Spormann A.M."/>
            <person name="Op den Camp H."/>
            <person name="Overmann J."/>
            <person name="Amann R."/>
            <person name="Jetten M.S.M."/>
            <person name="Mascher T."/>
            <person name="Medema M.H."/>
            <person name="Devos D.P."/>
            <person name="Kaster A.-K."/>
            <person name="Ovreas L."/>
            <person name="Rohde M."/>
            <person name="Galperin M.Y."/>
            <person name="Jogler C."/>
        </authorList>
    </citation>
    <scope>NUCLEOTIDE SEQUENCE [LARGE SCALE GENOMIC DNA]</scope>
    <source>
        <strain evidence="3 4">KS4</strain>
    </source>
</reference>
<feature type="binding site" evidence="2">
    <location>
        <position position="155"/>
    </location>
    <ligand>
        <name>a divalent metal cation</name>
        <dbReference type="ChEBI" id="CHEBI:60240"/>
        <label>2</label>
    </ligand>
</feature>
<evidence type="ECO:0000256" key="1">
    <source>
        <dbReference type="ARBA" id="ARBA00022801"/>
    </source>
</evidence>
<protein>
    <submittedName>
        <fullName evidence="3">Putative deoxyribonuclease YjjV</fullName>
        <ecNumber evidence="3">3.1.21.-</ecNumber>
    </submittedName>
</protein>
<dbReference type="OrthoDB" id="9810005at2"/>
<proteinExistence type="predicted"/>
<feature type="binding site" evidence="2">
    <location>
        <position position="11"/>
    </location>
    <ligand>
        <name>a divalent metal cation</name>
        <dbReference type="ChEBI" id="CHEBI:60240"/>
        <label>1</label>
    </ligand>
</feature>
<feature type="binding site" evidence="2">
    <location>
        <position position="130"/>
    </location>
    <ligand>
        <name>a divalent metal cation</name>
        <dbReference type="ChEBI" id="CHEBI:60240"/>
        <label>2</label>
    </ligand>
</feature>
<feature type="binding site" evidence="2">
    <location>
        <position position="94"/>
    </location>
    <ligand>
        <name>a divalent metal cation</name>
        <dbReference type="ChEBI" id="CHEBI:60240"/>
        <label>1</label>
    </ligand>
</feature>
<dbReference type="GO" id="GO:0046872">
    <property type="term" value="F:metal ion binding"/>
    <property type="evidence" value="ECO:0007669"/>
    <property type="project" value="UniProtKB-KW"/>
</dbReference>
<evidence type="ECO:0000256" key="2">
    <source>
        <dbReference type="PIRSR" id="PIRSR005902-1"/>
    </source>
</evidence>
<dbReference type="PANTHER" id="PTHR47176:SF1">
    <property type="entry name" value="OS04G0577500 PROTEIN"/>
    <property type="match status" value="1"/>
</dbReference>
<name>A0A517YXY6_9BACT</name>
<feature type="binding site" evidence="2">
    <location>
        <position position="207"/>
    </location>
    <ligand>
        <name>a divalent metal cation</name>
        <dbReference type="ChEBI" id="CHEBI:60240"/>
        <label>1</label>
    </ligand>
</feature>
<dbReference type="RefSeq" id="WP_145079857.1">
    <property type="nucleotide sequence ID" value="NZ_CP036425.1"/>
</dbReference>
<dbReference type="PROSITE" id="PS01091">
    <property type="entry name" value="TATD_3"/>
    <property type="match status" value="1"/>
</dbReference>
<dbReference type="EMBL" id="CP036425">
    <property type="protein sequence ID" value="QDU35076.1"/>
    <property type="molecule type" value="Genomic_DNA"/>
</dbReference>
<dbReference type="InterPro" id="IPR018228">
    <property type="entry name" value="DNase_TatD-rel_CS"/>
</dbReference>
<keyword evidence="1 3" id="KW-0378">Hydrolase</keyword>
<dbReference type="SUPFAM" id="SSF51556">
    <property type="entry name" value="Metallo-dependent hydrolases"/>
    <property type="match status" value="1"/>
</dbReference>
<sequence length="271" mass="30530">MINPIIDCHTHLQDGSFTSDRDQVIQHALDLGITHLVVNATSPEDWDFVLELPDQYPAIIPCIGLHPWFINEVDDNWLELLEFKLTSSNAQIGEIGLDRWITPRDEELMEGVFREQLTLAHKLNRSATIHCIKAHAWLIEILKSQSIPETGILLHGFGGSAEIVKQLITFSDHIYFSFAGNVLDPSRKKSREAIKAVPDNRLLLETDAPYMIPPDEYVIRGEDPNGKSRNEPANLAHILPGIADILGIDQTDLTEQLFENAANFFPQNIKI</sequence>
<gene>
    <name evidence="3" type="primary">yjjV</name>
    <name evidence="3" type="ORF">KS4_31540</name>
</gene>
<dbReference type="PIRSF" id="PIRSF005902">
    <property type="entry name" value="DNase_TatD"/>
    <property type="match status" value="1"/>
</dbReference>
<dbReference type="PANTHER" id="PTHR47176">
    <property type="entry name" value="OSJNBA0020J04.13 PROTEIN"/>
    <property type="match status" value="1"/>
</dbReference>
<evidence type="ECO:0000313" key="3">
    <source>
        <dbReference type="EMBL" id="QDU35076.1"/>
    </source>
</evidence>
<dbReference type="KEGG" id="pcor:KS4_31540"/>
<dbReference type="CDD" id="cd01310">
    <property type="entry name" value="TatD_DNAse"/>
    <property type="match status" value="1"/>
</dbReference>
<dbReference type="AlphaFoldDB" id="A0A517YXY6"/>
<organism evidence="3 4">
    <name type="scientific">Poriferisphaera corsica</name>
    <dbReference type="NCBI Taxonomy" id="2528020"/>
    <lineage>
        <taxon>Bacteria</taxon>
        <taxon>Pseudomonadati</taxon>
        <taxon>Planctomycetota</taxon>
        <taxon>Phycisphaerae</taxon>
        <taxon>Phycisphaerales</taxon>
        <taxon>Phycisphaeraceae</taxon>
        <taxon>Poriferisphaera</taxon>
    </lineage>
</organism>
<keyword evidence="4" id="KW-1185">Reference proteome</keyword>